<organism evidence="3 4">
    <name type="scientific">Rothia amarae</name>
    <dbReference type="NCBI Taxonomy" id="169480"/>
    <lineage>
        <taxon>Bacteria</taxon>
        <taxon>Bacillati</taxon>
        <taxon>Actinomycetota</taxon>
        <taxon>Actinomycetes</taxon>
        <taxon>Micrococcales</taxon>
        <taxon>Micrococcaceae</taxon>
        <taxon>Rothia</taxon>
    </lineage>
</organism>
<dbReference type="Pfam" id="PF13193">
    <property type="entry name" value="AMP-binding_C"/>
    <property type="match status" value="1"/>
</dbReference>
<dbReference type="AlphaFoldDB" id="A0A7H2BL05"/>
<feature type="domain" description="AMP-binding enzyme C-terminal" evidence="2">
    <location>
        <begin position="313"/>
        <end position="382"/>
    </location>
</feature>
<dbReference type="SUPFAM" id="SSF56801">
    <property type="entry name" value="Acetyl-CoA synthetase-like"/>
    <property type="match status" value="1"/>
</dbReference>
<proteinExistence type="predicted"/>
<name>A0A7H2BL05_9MICC</name>
<gene>
    <name evidence="3" type="ORF">IDM48_02675</name>
</gene>
<dbReference type="InterPro" id="IPR045851">
    <property type="entry name" value="AMP-bd_C_sf"/>
</dbReference>
<sequence>MTLEHPIFDPQNLQPFSAPAGLHRHAITVGQNIPSDISGMLRTFEKLLAHPSEDAALVVATSGSTGMPKKTVLSSRALTASGRATEQFCGTQHAQWMLALPVHYVAGAQVLARSVLAGTAPVVASSITRGEHFTPQSFLSAAEKMSGGARMLSLVPTQLHTLLEAAETQPAVLEALQSFDGILLGGASASAALLQQAEEKNLKVYTTYGSAETSGGCVYNGKPLPGVSIRIEETNEGTAGRIWLGGDMVGSGYLNDPHRTQKHFFFDSAGLPWYRTDDVGAFSRGQLRVEGRSDDIIITGGVKVSPAPIVQQLEKHPLVREAFVCGIPDAKWGSAVVAAVNVREKTSSFDGEISALIEQLDPAQRPKHLEALDTFPQLSTGKPDRKKLAALLAVAAGK</sequence>
<keyword evidence="4" id="KW-1185">Reference proteome</keyword>
<dbReference type="KEGG" id="rama:IDM48_02675"/>
<dbReference type="Proteomes" id="UP000516421">
    <property type="component" value="Chromosome"/>
</dbReference>
<dbReference type="InterPro" id="IPR042099">
    <property type="entry name" value="ANL_N_sf"/>
</dbReference>
<dbReference type="PANTHER" id="PTHR43767">
    <property type="entry name" value="LONG-CHAIN-FATTY-ACID--COA LIGASE"/>
    <property type="match status" value="1"/>
</dbReference>
<dbReference type="EMBL" id="CP061538">
    <property type="protein sequence ID" value="QNV40351.1"/>
    <property type="molecule type" value="Genomic_DNA"/>
</dbReference>
<dbReference type="InterPro" id="IPR020845">
    <property type="entry name" value="AMP-binding_CS"/>
</dbReference>
<dbReference type="Gene3D" id="3.40.50.12780">
    <property type="entry name" value="N-terminal domain of ligase-like"/>
    <property type="match status" value="1"/>
</dbReference>
<accession>A0A7H2BL05</accession>
<evidence type="ECO:0000313" key="4">
    <source>
        <dbReference type="Proteomes" id="UP000516421"/>
    </source>
</evidence>
<evidence type="ECO:0000259" key="1">
    <source>
        <dbReference type="Pfam" id="PF00501"/>
    </source>
</evidence>
<reference evidence="3 4" key="1">
    <citation type="submission" date="2020-09" db="EMBL/GenBank/DDBJ databases">
        <title>Investigation of environmental microbe.</title>
        <authorList>
            <person name="Ou Y."/>
            <person name="Kang Q."/>
        </authorList>
    </citation>
    <scope>NUCLEOTIDE SEQUENCE [LARGE SCALE GENOMIC DNA]</scope>
    <source>
        <strain evidence="3 4">KJZ-9</strain>
    </source>
</reference>
<dbReference type="RefSeq" id="WP_190617935.1">
    <property type="nucleotide sequence ID" value="NZ_CP061538.1"/>
</dbReference>
<dbReference type="PANTHER" id="PTHR43767:SF1">
    <property type="entry name" value="NONRIBOSOMAL PEPTIDE SYNTHASE PES1 (EUROFUNG)-RELATED"/>
    <property type="match status" value="1"/>
</dbReference>
<dbReference type="PROSITE" id="PS00455">
    <property type="entry name" value="AMP_BINDING"/>
    <property type="match status" value="1"/>
</dbReference>
<dbReference type="InterPro" id="IPR050237">
    <property type="entry name" value="ATP-dep_AMP-bd_enzyme"/>
</dbReference>
<dbReference type="Pfam" id="PF00501">
    <property type="entry name" value="AMP-binding"/>
    <property type="match status" value="1"/>
</dbReference>
<evidence type="ECO:0000259" key="2">
    <source>
        <dbReference type="Pfam" id="PF13193"/>
    </source>
</evidence>
<dbReference type="InterPro" id="IPR000873">
    <property type="entry name" value="AMP-dep_synth/lig_dom"/>
</dbReference>
<protein>
    <submittedName>
        <fullName evidence="3">AMP-binding protein</fullName>
    </submittedName>
</protein>
<evidence type="ECO:0000313" key="3">
    <source>
        <dbReference type="EMBL" id="QNV40351.1"/>
    </source>
</evidence>
<dbReference type="Gene3D" id="3.30.300.30">
    <property type="match status" value="1"/>
</dbReference>
<feature type="domain" description="AMP-dependent synthetase/ligase" evidence="1">
    <location>
        <begin position="51"/>
        <end position="254"/>
    </location>
</feature>
<dbReference type="GO" id="GO:0016878">
    <property type="term" value="F:acid-thiol ligase activity"/>
    <property type="evidence" value="ECO:0007669"/>
    <property type="project" value="UniProtKB-ARBA"/>
</dbReference>
<dbReference type="InterPro" id="IPR025110">
    <property type="entry name" value="AMP-bd_C"/>
</dbReference>